<proteinExistence type="inferred from homology"/>
<evidence type="ECO:0000256" key="3">
    <source>
        <dbReference type="ARBA" id="ARBA00022679"/>
    </source>
</evidence>
<dbReference type="GO" id="GO:0016020">
    <property type="term" value="C:membrane"/>
    <property type="evidence" value="ECO:0007669"/>
    <property type="project" value="UniProtKB-SubCell"/>
</dbReference>
<gene>
    <name evidence="9" type="ORF">LY01_02808</name>
</gene>
<dbReference type="PANTHER" id="PTHR30576">
    <property type="entry name" value="COLANIC BIOSYNTHESIS UDP-GLUCOSE LIPID CARRIER TRANSFERASE"/>
    <property type="match status" value="1"/>
</dbReference>
<keyword evidence="3 9" id="KW-0808">Transferase</keyword>
<dbReference type="EMBL" id="PTJE01000009">
    <property type="protein sequence ID" value="PPK92723.1"/>
    <property type="molecule type" value="Genomic_DNA"/>
</dbReference>
<dbReference type="NCBIfam" id="TIGR03025">
    <property type="entry name" value="EPS_sugtrans"/>
    <property type="match status" value="1"/>
</dbReference>
<evidence type="ECO:0000256" key="4">
    <source>
        <dbReference type="ARBA" id="ARBA00022692"/>
    </source>
</evidence>
<dbReference type="AlphaFoldDB" id="A0A2S6IEU8"/>
<comment type="caution">
    <text evidence="9">The sequence shown here is derived from an EMBL/GenBank/DDBJ whole genome shotgun (WGS) entry which is preliminary data.</text>
</comment>
<feature type="domain" description="Bacterial sugar transferase" evidence="8">
    <location>
        <begin position="275"/>
        <end position="456"/>
    </location>
</feature>
<evidence type="ECO:0000256" key="2">
    <source>
        <dbReference type="ARBA" id="ARBA00006464"/>
    </source>
</evidence>
<dbReference type="Proteomes" id="UP000239002">
    <property type="component" value="Unassembled WGS sequence"/>
</dbReference>
<comment type="similarity">
    <text evidence="2">Belongs to the bacterial sugar transferase family.</text>
</comment>
<sequence>MSKPIHFEMSERKILLRFIDVIVVLCALYLLGIIFQFDYFLINERQWMWSVILAGYLLFFATVFEMYNLQRASRITGTLRSAVSTGSVTSLVYLLTPFFTPVLPENRIQILYFYLAVTLPLLLWRAVYIKLFASSRFNKNIIIIADSSDAALVAQTLQDVDPNYNISGFINTGPAIEQGHIVGVKSIGIKDAHELLHDQSVTEIVVASNEVEGITSNLYKWLIELVENGYSVREYTQVYEEMTDRVPVQYVGKDFYRYFPFARNNQNRLYLVYHRLFDLVASVLGILIGIALVPFVFLGNLIGNRGPLFYTQERVGLNRKLFKIIKFRTMVTDAEKSGAQFAVVNDARITKFGKFLRATRIDEFPQFLNILKGDMSVIGPRPEREIFVEQLSEKIPFYETRHVVKPGLTGWAQVKTKYGVTDEDHLRKLQYDLFYIKKRSVFLDIRIIVKTLSTVIFFKGQ</sequence>
<keyword evidence="4 7" id="KW-0812">Transmembrane</keyword>
<dbReference type="InterPro" id="IPR029063">
    <property type="entry name" value="SAM-dependent_MTases_sf"/>
</dbReference>
<evidence type="ECO:0000313" key="9">
    <source>
        <dbReference type="EMBL" id="PPK92723.1"/>
    </source>
</evidence>
<dbReference type="SUPFAM" id="SSF53335">
    <property type="entry name" value="S-adenosyl-L-methionine-dependent methyltransferases"/>
    <property type="match status" value="1"/>
</dbReference>
<evidence type="ECO:0000313" key="10">
    <source>
        <dbReference type="Proteomes" id="UP000239002"/>
    </source>
</evidence>
<dbReference type="Pfam" id="PF02397">
    <property type="entry name" value="Bac_transf"/>
    <property type="match status" value="1"/>
</dbReference>
<feature type="transmembrane region" description="Helical" evidence="7">
    <location>
        <begin position="21"/>
        <end position="41"/>
    </location>
</feature>
<dbReference type="GO" id="GO:0016780">
    <property type="term" value="F:phosphotransferase activity, for other substituted phosphate groups"/>
    <property type="evidence" value="ECO:0007669"/>
    <property type="project" value="TreeGrafter"/>
</dbReference>
<keyword evidence="10" id="KW-1185">Reference proteome</keyword>
<name>A0A2S6IEU8_9FLAO</name>
<evidence type="ECO:0000256" key="7">
    <source>
        <dbReference type="SAM" id="Phobius"/>
    </source>
</evidence>
<accession>A0A2S6IEU8</accession>
<evidence type="ECO:0000256" key="5">
    <source>
        <dbReference type="ARBA" id="ARBA00022989"/>
    </source>
</evidence>
<feature type="transmembrane region" description="Helical" evidence="7">
    <location>
        <begin position="276"/>
        <end position="298"/>
    </location>
</feature>
<reference evidence="9 10" key="1">
    <citation type="submission" date="2018-02" db="EMBL/GenBank/DDBJ databases">
        <title>Genomic Encyclopedia of Archaeal and Bacterial Type Strains, Phase II (KMG-II): from individual species to whole genera.</title>
        <authorList>
            <person name="Goeker M."/>
        </authorList>
    </citation>
    <scope>NUCLEOTIDE SEQUENCE [LARGE SCALE GENOMIC DNA]</scope>
    <source>
        <strain evidence="9 10">DSM 16809</strain>
    </source>
</reference>
<protein>
    <submittedName>
        <fullName evidence="9">Exopolysaccharide biosynthesis polyprenyl glycosylphosphotransferase</fullName>
    </submittedName>
</protein>
<keyword evidence="6 7" id="KW-0472">Membrane</keyword>
<dbReference type="Gene3D" id="3.40.50.720">
    <property type="entry name" value="NAD(P)-binding Rossmann-like Domain"/>
    <property type="match status" value="1"/>
</dbReference>
<evidence type="ECO:0000259" key="8">
    <source>
        <dbReference type="Pfam" id="PF02397"/>
    </source>
</evidence>
<feature type="transmembrane region" description="Helical" evidence="7">
    <location>
        <begin position="47"/>
        <end position="67"/>
    </location>
</feature>
<dbReference type="InterPro" id="IPR003362">
    <property type="entry name" value="Bact_transf"/>
</dbReference>
<dbReference type="PANTHER" id="PTHR30576:SF0">
    <property type="entry name" value="UNDECAPRENYL-PHOSPHATE N-ACETYLGALACTOSAMINYL 1-PHOSPHATE TRANSFERASE-RELATED"/>
    <property type="match status" value="1"/>
</dbReference>
<comment type="subcellular location">
    <subcellularLocation>
        <location evidence="1">Membrane</location>
        <topology evidence="1">Multi-pass membrane protein</topology>
    </subcellularLocation>
</comment>
<dbReference type="InterPro" id="IPR017475">
    <property type="entry name" value="EPS_sugar_tfrase"/>
</dbReference>
<evidence type="ECO:0000256" key="6">
    <source>
        <dbReference type="ARBA" id="ARBA00023136"/>
    </source>
</evidence>
<feature type="transmembrane region" description="Helical" evidence="7">
    <location>
        <begin position="79"/>
        <end position="99"/>
    </location>
</feature>
<organism evidence="9 10">
    <name type="scientific">Nonlabens xylanidelens</name>
    <dbReference type="NCBI Taxonomy" id="191564"/>
    <lineage>
        <taxon>Bacteria</taxon>
        <taxon>Pseudomonadati</taxon>
        <taxon>Bacteroidota</taxon>
        <taxon>Flavobacteriia</taxon>
        <taxon>Flavobacteriales</taxon>
        <taxon>Flavobacteriaceae</taxon>
        <taxon>Nonlabens</taxon>
    </lineage>
</organism>
<keyword evidence="5 7" id="KW-1133">Transmembrane helix</keyword>
<feature type="transmembrane region" description="Helical" evidence="7">
    <location>
        <begin position="111"/>
        <end position="133"/>
    </location>
</feature>
<evidence type="ECO:0000256" key="1">
    <source>
        <dbReference type="ARBA" id="ARBA00004141"/>
    </source>
</evidence>